<keyword evidence="4 7" id="KW-0812">Transmembrane</keyword>
<dbReference type="Pfam" id="PF00528">
    <property type="entry name" value="BPD_transp_1"/>
    <property type="match status" value="1"/>
</dbReference>
<gene>
    <name evidence="9" type="ORF">CF651_00380</name>
</gene>
<dbReference type="RefSeq" id="WP_094012858.1">
    <property type="nucleotide sequence ID" value="NZ_NMQW01000001.1"/>
</dbReference>
<dbReference type="InterPro" id="IPR025966">
    <property type="entry name" value="OppC_N"/>
</dbReference>
<evidence type="ECO:0000256" key="5">
    <source>
        <dbReference type="ARBA" id="ARBA00022989"/>
    </source>
</evidence>
<dbReference type="EMBL" id="NMQW01000001">
    <property type="protein sequence ID" value="OXM88358.1"/>
    <property type="molecule type" value="Genomic_DNA"/>
</dbReference>
<feature type="domain" description="ABC transmembrane type-1" evidence="8">
    <location>
        <begin position="97"/>
        <end position="285"/>
    </location>
</feature>
<dbReference type="Gene3D" id="1.10.3720.10">
    <property type="entry name" value="MetI-like"/>
    <property type="match status" value="1"/>
</dbReference>
<evidence type="ECO:0000256" key="1">
    <source>
        <dbReference type="ARBA" id="ARBA00004651"/>
    </source>
</evidence>
<accession>A0A229UY39</accession>
<keyword evidence="2 7" id="KW-0813">Transport</keyword>
<dbReference type="InterPro" id="IPR050366">
    <property type="entry name" value="BP-dependent_transpt_permease"/>
</dbReference>
<keyword evidence="3" id="KW-1003">Cell membrane</keyword>
<dbReference type="SUPFAM" id="SSF161098">
    <property type="entry name" value="MetI-like"/>
    <property type="match status" value="1"/>
</dbReference>
<dbReference type="GO" id="GO:0005886">
    <property type="term" value="C:plasma membrane"/>
    <property type="evidence" value="ECO:0007669"/>
    <property type="project" value="UniProtKB-SubCell"/>
</dbReference>
<dbReference type="PANTHER" id="PTHR43386">
    <property type="entry name" value="OLIGOPEPTIDE TRANSPORT SYSTEM PERMEASE PROTEIN APPC"/>
    <property type="match status" value="1"/>
</dbReference>
<feature type="transmembrane region" description="Helical" evidence="7">
    <location>
        <begin position="36"/>
        <end position="58"/>
    </location>
</feature>
<evidence type="ECO:0000313" key="9">
    <source>
        <dbReference type="EMBL" id="OXM88358.1"/>
    </source>
</evidence>
<evidence type="ECO:0000256" key="2">
    <source>
        <dbReference type="ARBA" id="ARBA00022448"/>
    </source>
</evidence>
<dbReference type="PROSITE" id="PS50928">
    <property type="entry name" value="ABC_TM1"/>
    <property type="match status" value="1"/>
</dbReference>
<dbReference type="GO" id="GO:0055085">
    <property type="term" value="P:transmembrane transport"/>
    <property type="evidence" value="ECO:0007669"/>
    <property type="project" value="InterPro"/>
</dbReference>
<dbReference type="PANTHER" id="PTHR43386:SF1">
    <property type="entry name" value="D,D-DIPEPTIDE TRANSPORT SYSTEM PERMEASE PROTEIN DDPC-RELATED"/>
    <property type="match status" value="1"/>
</dbReference>
<dbReference type="CDD" id="cd06261">
    <property type="entry name" value="TM_PBP2"/>
    <property type="match status" value="1"/>
</dbReference>
<name>A0A229UY39_9BACL</name>
<evidence type="ECO:0000256" key="6">
    <source>
        <dbReference type="ARBA" id="ARBA00023136"/>
    </source>
</evidence>
<dbReference type="Proteomes" id="UP000215509">
    <property type="component" value="Unassembled WGS sequence"/>
</dbReference>
<protein>
    <submittedName>
        <fullName evidence="9">Peptide ABC transporter permease</fullName>
    </submittedName>
</protein>
<keyword evidence="5 7" id="KW-1133">Transmembrane helix</keyword>
<evidence type="ECO:0000256" key="4">
    <source>
        <dbReference type="ARBA" id="ARBA00022692"/>
    </source>
</evidence>
<comment type="similarity">
    <text evidence="7">Belongs to the binding-protein-dependent transport system permease family.</text>
</comment>
<organism evidence="9 10">
    <name type="scientific">Paenibacillus rigui</name>
    <dbReference type="NCBI Taxonomy" id="554312"/>
    <lineage>
        <taxon>Bacteria</taxon>
        <taxon>Bacillati</taxon>
        <taxon>Bacillota</taxon>
        <taxon>Bacilli</taxon>
        <taxon>Bacillales</taxon>
        <taxon>Paenibacillaceae</taxon>
        <taxon>Paenibacillus</taxon>
    </lineage>
</organism>
<evidence type="ECO:0000259" key="8">
    <source>
        <dbReference type="PROSITE" id="PS50928"/>
    </source>
</evidence>
<feature type="transmembrane region" description="Helical" evidence="7">
    <location>
        <begin position="99"/>
        <end position="124"/>
    </location>
</feature>
<feature type="transmembrane region" description="Helical" evidence="7">
    <location>
        <begin position="263"/>
        <end position="284"/>
    </location>
</feature>
<comment type="subcellular location">
    <subcellularLocation>
        <location evidence="1 7">Cell membrane</location>
        <topology evidence="1 7">Multi-pass membrane protein</topology>
    </subcellularLocation>
</comment>
<keyword evidence="10" id="KW-1185">Reference proteome</keyword>
<dbReference type="InterPro" id="IPR035906">
    <property type="entry name" value="MetI-like_sf"/>
</dbReference>
<dbReference type="AlphaFoldDB" id="A0A229UY39"/>
<dbReference type="InterPro" id="IPR000515">
    <property type="entry name" value="MetI-like"/>
</dbReference>
<feature type="transmembrane region" description="Helical" evidence="7">
    <location>
        <begin position="131"/>
        <end position="153"/>
    </location>
</feature>
<feature type="transmembrane region" description="Helical" evidence="7">
    <location>
        <begin position="159"/>
        <end position="178"/>
    </location>
</feature>
<reference evidence="9 10" key="1">
    <citation type="submission" date="2017-07" db="EMBL/GenBank/DDBJ databases">
        <title>Genome sequencing and assembly of Paenibacillus rigui.</title>
        <authorList>
            <person name="Mayilraj S."/>
        </authorList>
    </citation>
    <scope>NUCLEOTIDE SEQUENCE [LARGE SCALE GENOMIC DNA]</scope>
    <source>
        <strain evidence="9 10">JCM 16352</strain>
    </source>
</reference>
<feature type="transmembrane region" description="Helical" evidence="7">
    <location>
        <begin position="217"/>
        <end position="243"/>
    </location>
</feature>
<keyword evidence="6 7" id="KW-0472">Membrane</keyword>
<evidence type="ECO:0000256" key="3">
    <source>
        <dbReference type="ARBA" id="ARBA00022475"/>
    </source>
</evidence>
<evidence type="ECO:0000256" key="7">
    <source>
        <dbReference type="RuleBase" id="RU363032"/>
    </source>
</evidence>
<dbReference type="OrthoDB" id="9797472at2"/>
<evidence type="ECO:0000313" key="10">
    <source>
        <dbReference type="Proteomes" id="UP000215509"/>
    </source>
</evidence>
<sequence length="301" mass="32731">MDTNSALEGTVFPNARRKLQVERRSLVIRRFVSNRLLLTGSIVMAVLCIIALFAPLLASHTPYEMKTAERLQPPSLAHLFGTDNFGRDVFSRVVYGTRVSMVVGLLVALITMILGTVVGLYSAYYKVLDHILMRICDGLMAFPGILLAIALTAALGSNMINVIIALSIISIPAIARVVRSSAMVVKEQVYIEALRAQGASSWRIIWQHIAPNTMSPLIIQITFVFASSILIEAALSFLGAGIAPPNPSLGNILFDGKVVIFSAWWMTVFPGAFILLSVLGLNLFGDGLRDLLDPYSKKAAK</sequence>
<dbReference type="Pfam" id="PF12911">
    <property type="entry name" value="OppC_N"/>
    <property type="match status" value="1"/>
</dbReference>
<comment type="caution">
    <text evidence="9">The sequence shown here is derived from an EMBL/GenBank/DDBJ whole genome shotgun (WGS) entry which is preliminary data.</text>
</comment>
<proteinExistence type="inferred from homology"/>